<dbReference type="Proteomes" id="UP000481153">
    <property type="component" value="Unassembled WGS sequence"/>
</dbReference>
<feature type="domain" description="BRO1" evidence="3">
    <location>
        <begin position="165"/>
        <end position="453"/>
    </location>
</feature>
<dbReference type="AlphaFoldDB" id="A0A6G0WHG9"/>
<sequence length="453" mass="50567">MKAEVLRPACDVFVPGLKVTKPVNFVAEKKLFGSVATPILEALTTSRTKLLCECRDFNKASQINQWTTAKVSFQMDTYLQSVSDYLSLLKGFTEQPTTVSTKEDKNDEEDKKDNEDDDKKEEGKPLLAEKPSSSSQDLIPFTCCEWLELMSSTSVFSINVHHEYAHALLASGCICLQRTSDLVSIIQASRDFEYDEPKLKEAYNLLLRLAGLFDALLSYLGLSSSSSGAELSEESLQQWRAQQTNAANANVQSLNRIKEFEQGNVVQALQKMALAQAQELVVLRGVTKESVDWVLMGKLSRNISQRYSELKSSRHPFQAWCSWKAEYYGGLSFYYQGVAEWVKNNGASCAQAIAQYQAAKDVLDKLSNKEVQRSKEIVQRDLDIATARNNTIYHEKIPVPFAPLDPVSLVNAQAFQTVECHTLWKETPNALNTRKAPPVPQADESTGCSCTIS</sequence>
<dbReference type="InterPro" id="IPR038499">
    <property type="entry name" value="BRO1_sf"/>
</dbReference>
<evidence type="ECO:0000256" key="1">
    <source>
        <dbReference type="ARBA" id="ARBA00008901"/>
    </source>
</evidence>
<feature type="compositionally biased region" description="Basic and acidic residues" evidence="2">
    <location>
        <begin position="101"/>
        <end position="114"/>
    </location>
</feature>
<dbReference type="Gene3D" id="1.25.40.280">
    <property type="entry name" value="alix/aip1 like domains"/>
    <property type="match status" value="1"/>
</dbReference>
<evidence type="ECO:0000256" key="2">
    <source>
        <dbReference type="SAM" id="MobiDB-lite"/>
    </source>
</evidence>
<dbReference type="SMART" id="SM01041">
    <property type="entry name" value="BRO1"/>
    <property type="match status" value="1"/>
</dbReference>
<feature type="region of interest" description="Disordered" evidence="2">
    <location>
        <begin position="97"/>
        <end position="136"/>
    </location>
</feature>
<accession>A0A6G0WHG9</accession>
<proteinExistence type="inferred from homology"/>
<comment type="caution">
    <text evidence="4">The sequence shown here is derived from an EMBL/GenBank/DDBJ whole genome shotgun (WGS) entry which is preliminary data.</text>
</comment>
<dbReference type="PROSITE" id="PS51180">
    <property type="entry name" value="BRO1"/>
    <property type="match status" value="1"/>
</dbReference>
<dbReference type="Pfam" id="PF03097">
    <property type="entry name" value="BRO1"/>
    <property type="match status" value="1"/>
</dbReference>
<dbReference type="PANTHER" id="PTHR23032">
    <property type="entry name" value="BRO1 DOMAIN-CONTAINING PROTEIN BROX"/>
    <property type="match status" value="1"/>
</dbReference>
<reference evidence="4 5" key="1">
    <citation type="submission" date="2019-07" db="EMBL/GenBank/DDBJ databases">
        <title>Genomics analysis of Aphanomyces spp. identifies a new class of oomycete effector associated with host adaptation.</title>
        <authorList>
            <person name="Gaulin E."/>
        </authorList>
    </citation>
    <scope>NUCLEOTIDE SEQUENCE [LARGE SCALE GENOMIC DNA]</scope>
    <source>
        <strain evidence="4 5">ATCC 201684</strain>
    </source>
</reference>
<dbReference type="EMBL" id="VJMJ01000213">
    <property type="protein sequence ID" value="KAF0726632.1"/>
    <property type="molecule type" value="Genomic_DNA"/>
</dbReference>
<feature type="region of interest" description="Disordered" evidence="2">
    <location>
        <begin position="431"/>
        <end position="453"/>
    </location>
</feature>
<organism evidence="4 5">
    <name type="scientific">Aphanomyces euteiches</name>
    <dbReference type="NCBI Taxonomy" id="100861"/>
    <lineage>
        <taxon>Eukaryota</taxon>
        <taxon>Sar</taxon>
        <taxon>Stramenopiles</taxon>
        <taxon>Oomycota</taxon>
        <taxon>Saprolegniomycetes</taxon>
        <taxon>Saprolegniales</taxon>
        <taxon>Verrucalvaceae</taxon>
        <taxon>Aphanomyces</taxon>
    </lineage>
</organism>
<keyword evidence="5" id="KW-1185">Reference proteome</keyword>
<evidence type="ECO:0000313" key="4">
    <source>
        <dbReference type="EMBL" id="KAF0726632.1"/>
    </source>
</evidence>
<gene>
    <name evidence="4" type="ORF">Ae201684_015252</name>
</gene>
<dbReference type="InterPro" id="IPR004328">
    <property type="entry name" value="BRO1_dom"/>
</dbReference>
<evidence type="ECO:0000259" key="3">
    <source>
        <dbReference type="PROSITE" id="PS51180"/>
    </source>
</evidence>
<protein>
    <recommendedName>
        <fullName evidence="3">BRO1 domain-containing protein</fullName>
    </recommendedName>
</protein>
<dbReference type="VEuPathDB" id="FungiDB:AeMF1_017916"/>
<dbReference type="InterPro" id="IPR038898">
    <property type="entry name" value="BROX"/>
</dbReference>
<feature type="compositionally biased region" description="Polar residues" evidence="2">
    <location>
        <begin position="443"/>
        <end position="453"/>
    </location>
</feature>
<evidence type="ECO:0000313" key="5">
    <source>
        <dbReference type="Proteomes" id="UP000481153"/>
    </source>
</evidence>
<name>A0A6G0WHG9_9STRA</name>
<dbReference type="PANTHER" id="PTHR23032:SF13">
    <property type="entry name" value="BRO1 DOMAIN-CONTAINING PROTEIN BROX"/>
    <property type="match status" value="1"/>
</dbReference>
<comment type="similarity">
    <text evidence="1">Belongs to the BROX family.</text>
</comment>